<organism evidence="2 3">
    <name type="scientific">Rhodopseudomonas palustris</name>
    <dbReference type="NCBI Taxonomy" id="1076"/>
    <lineage>
        <taxon>Bacteria</taxon>
        <taxon>Pseudomonadati</taxon>
        <taxon>Pseudomonadota</taxon>
        <taxon>Alphaproteobacteria</taxon>
        <taxon>Hyphomicrobiales</taxon>
        <taxon>Nitrobacteraceae</taxon>
        <taxon>Rhodopseudomonas</taxon>
    </lineage>
</organism>
<proteinExistence type="predicted"/>
<keyword evidence="1" id="KW-1133">Transmembrane helix</keyword>
<dbReference type="Proteomes" id="UP001163166">
    <property type="component" value="Chromosome"/>
</dbReference>
<dbReference type="EMBL" id="CP076676">
    <property type="protein sequence ID" value="UYO42013.1"/>
    <property type="molecule type" value="Genomic_DNA"/>
</dbReference>
<evidence type="ECO:0000313" key="3">
    <source>
        <dbReference type="Proteomes" id="UP001163166"/>
    </source>
</evidence>
<evidence type="ECO:0000256" key="1">
    <source>
        <dbReference type="SAM" id="Phobius"/>
    </source>
</evidence>
<evidence type="ECO:0000313" key="2">
    <source>
        <dbReference type="EMBL" id="UYO42013.1"/>
    </source>
</evidence>
<name>A0AAX3E4K8_RHOPL</name>
<sequence>MNYAQLLIGSAGSIETTPVPPFTHHEILGLVQPFTRRGYQVDLAASDRLARRLLFKPVMHDEAGRGGVNATELLQLDNPRPGLHQVTRTLTLDDGLTATLETQGDDPDILLQRIEQVLPQQQFRSVEGAVVALSYRLTPVSTRHAGGDAAQRVLLRGEAVIAGFRVLLRGALVRGYPAEIDVTPSTPGVALPEDLLAVIGWAWSPLRKSKAGFTGKIKVRGQEPELSRRVEAALEKTVAHLARTLTRPPAAYYEKLRGARWTVTFRRAIPALFFGGLIAGAASLTLIDVPQDSIFNLLLMGAPPLLMFGAFGMRETPSLEIPPLPRRWKATWLPEAEAAPSQMDAQTT</sequence>
<gene>
    <name evidence="2" type="ORF">KQX62_06355</name>
</gene>
<reference evidence="2" key="1">
    <citation type="journal article" date="2022" name="Biol. Control">
        <title>In silico genomic analysis of Rhodopseudomonas palustris strains revealed potential biocontrol agents and crop yield enhancers.</title>
        <authorList>
            <person name="Surachat K."/>
            <person name="Kantachote D."/>
            <person name="Deachamag P."/>
            <person name="Wonglapsuwan M."/>
        </authorList>
    </citation>
    <scope>NUCLEOTIDE SEQUENCE</scope>
    <source>
        <strain evidence="2">TLS06</strain>
    </source>
</reference>
<feature type="transmembrane region" description="Helical" evidence="1">
    <location>
        <begin position="268"/>
        <end position="287"/>
    </location>
</feature>
<protein>
    <submittedName>
        <fullName evidence="2">Uncharacterized protein</fullName>
    </submittedName>
</protein>
<keyword evidence="1" id="KW-0472">Membrane</keyword>
<keyword evidence="1" id="KW-0812">Transmembrane</keyword>
<feature type="transmembrane region" description="Helical" evidence="1">
    <location>
        <begin position="293"/>
        <end position="313"/>
    </location>
</feature>
<accession>A0AAX3E4K8</accession>
<dbReference type="AlphaFoldDB" id="A0AAX3E4K8"/>